<reference evidence="8 9" key="1">
    <citation type="submission" date="2025-04" db="UniProtKB">
        <authorList>
            <consortium name="RefSeq"/>
        </authorList>
    </citation>
    <scope>IDENTIFICATION</scope>
</reference>
<organism evidence="7 9">
    <name type="scientific">Microcaecilia unicolor</name>
    <dbReference type="NCBI Taxonomy" id="1415580"/>
    <lineage>
        <taxon>Eukaryota</taxon>
        <taxon>Metazoa</taxon>
        <taxon>Chordata</taxon>
        <taxon>Craniata</taxon>
        <taxon>Vertebrata</taxon>
        <taxon>Euteleostomi</taxon>
        <taxon>Amphibia</taxon>
        <taxon>Gymnophiona</taxon>
        <taxon>Siphonopidae</taxon>
        <taxon>Microcaecilia</taxon>
    </lineage>
</organism>
<dbReference type="GO" id="GO:0005576">
    <property type="term" value="C:extracellular region"/>
    <property type="evidence" value="ECO:0007669"/>
    <property type="project" value="UniProtKB-SubCell"/>
</dbReference>
<dbReference type="AlphaFoldDB" id="A0A6P7ZVV9"/>
<dbReference type="GO" id="GO:0009966">
    <property type="term" value="P:regulation of signal transduction"/>
    <property type="evidence" value="ECO:0007669"/>
    <property type="project" value="TreeGrafter"/>
</dbReference>
<dbReference type="GO" id="GO:0005520">
    <property type="term" value="F:insulin-like growth factor binding"/>
    <property type="evidence" value="ECO:0007669"/>
    <property type="project" value="InterPro"/>
</dbReference>
<comment type="subcellular location">
    <subcellularLocation>
        <location evidence="1">Secreted</location>
    </subcellularLocation>
</comment>
<protein>
    <submittedName>
        <fullName evidence="8 9">Cysteine-rich motor neuron 1 protein-like</fullName>
    </submittedName>
</protein>
<keyword evidence="3 5" id="KW-0732">Signal</keyword>
<dbReference type="InterPro" id="IPR017891">
    <property type="entry name" value="Insulin_GF-bd_Cys-rich_CS"/>
</dbReference>
<evidence type="ECO:0000256" key="2">
    <source>
        <dbReference type="ARBA" id="ARBA00022525"/>
    </source>
</evidence>
<dbReference type="InterPro" id="IPR009030">
    <property type="entry name" value="Growth_fac_rcpt_cys_sf"/>
</dbReference>
<dbReference type="InterPro" id="IPR000867">
    <property type="entry name" value="IGFBP-like"/>
</dbReference>
<name>A0A6P7ZVV9_9AMPH</name>
<evidence type="ECO:0000256" key="3">
    <source>
        <dbReference type="ARBA" id="ARBA00022729"/>
    </source>
</evidence>
<keyword evidence="4" id="KW-1015">Disulfide bond</keyword>
<dbReference type="SMART" id="SM00121">
    <property type="entry name" value="IB"/>
    <property type="match status" value="1"/>
</dbReference>
<sequence length="284" mass="31027">MVSGMFFWLLLACAAEELVAFNCTECDTTKCPPSPISCPGRSARDPCGCCEHCARQEWEPCGGENWELGYCDLRYRCAALNGTGNVEIPDTGVCKYEGFTGDYWMDDDVNCPPVYGCQIRMGVCDCATIRTCVDYFSYIDDATCRKNNNFYMGPPSGSEEEVSVGEFCWNAGCDLVGGRCECSTNNQCGGHYKFSSQKECNDALLHVKCVGVLCPEPLKLDCPGDSVITKTYTAPGECCTTVPSFCTCNFGKCAKCPYGQTKVNVWNATGIPGDCCDKFYCVKT</sequence>
<feature type="chain" id="PRO_5044652644" evidence="5">
    <location>
        <begin position="21"/>
        <end position="284"/>
    </location>
</feature>
<keyword evidence="2" id="KW-0964">Secreted</keyword>
<evidence type="ECO:0000256" key="1">
    <source>
        <dbReference type="ARBA" id="ARBA00004613"/>
    </source>
</evidence>
<keyword evidence="7" id="KW-1185">Reference proteome</keyword>
<dbReference type="RefSeq" id="XP_030077959.1">
    <property type="nucleotide sequence ID" value="XM_030222099.1"/>
</dbReference>
<evidence type="ECO:0000313" key="8">
    <source>
        <dbReference type="RefSeq" id="XP_030077958.1"/>
    </source>
</evidence>
<dbReference type="PANTHER" id="PTHR14186:SF20">
    <property type="entry name" value="CYSTEINE-RICH MOTOR NEURON 1 PROTEIN-LIKE"/>
    <property type="match status" value="1"/>
</dbReference>
<dbReference type="GeneID" id="115482364"/>
<dbReference type="PROSITE" id="PS51323">
    <property type="entry name" value="IGFBP_N_2"/>
    <property type="match status" value="1"/>
</dbReference>
<evidence type="ECO:0000256" key="4">
    <source>
        <dbReference type="ARBA" id="ARBA00023157"/>
    </source>
</evidence>
<evidence type="ECO:0000313" key="7">
    <source>
        <dbReference type="Proteomes" id="UP000515156"/>
    </source>
</evidence>
<dbReference type="RefSeq" id="XP_030077958.1">
    <property type="nucleotide sequence ID" value="XM_030222098.1"/>
</dbReference>
<gene>
    <name evidence="8 9" type="primary">LOC115482364</name>
</gene>
<dbReference type="InterPro" id="IPR011390">
    <property type="entry name" value="IGFBP_rP_mac25"/>
</dbReference>
<feature type="signal peptide" evidence="5">
    <location>
        <begin position="1"/>
        <end position="20"/>
    </location>
</feature>
<dbReference type="OrthoDB" id="5976811at2759"/>
<proteinExistence type="predicted"/>
<dbReference type="PANTHER" id="PTHR14186">
    <property type="entry name" value="INSULIN-LIKE GROWTH FACTOR BINDING PROTEIN-RELATED"/>
    <property type="match status" value="1"/>
</dbReference>
<dbReference type="SUPFAM" id="SSF57184">
    <property type="entry name" value="Growth factor receptor domain"/>
    <property type="match status" value="1"/>
</dbReference>
<dbReference type="Gene3D" id="4.10.40.20">
    <property type="match status" value="1"/>
</dbReference>
<evidence type="ECO:0000256" key="5">
    <source>
        <dbReference type="SAM" id="SignalP"/>
    </source>
</evidence>
<dbReference type="KEGG" id="muo:115482364"/>
<dbReference type="PROSITE" id="PS00222">
    <property type="entry name" value="IGFBP_N_1"/>
    <property type="match status" value="1"/>
</dbReference>
<feature type="domain" description="IGFBP N-terminal" evidence="6">
    <location>
        <begin position="19"/>
        <end position="97"/>
    </location>
</feature>
<dbReference type="Proteomes" id="UP000515156">
    <property type="component" value="Chromosome 13"/>
</dbReference>
<accession>A0A6P7ZVV9</accession>
<evidence type="ECO:0000259" key="6">
    <source>
        <dbReference type="PROSITE" id="PS51323"/>
    </source>
</evidence>
<dbReference type="GO" id="GO:0001558">
    <property type="term" value="P:regulation of cell growth"/>
    <property type="evidence" value="ECO:0007669"/>
    <property type="project" value="InterPro"/>
</dbReference>
<dbReference type="Pfam" id="PF00219">
    <property type="entry name" value="IGFBP"/>
    <property type="match status" value="1"/>
</dbReference>
<evidence type="ECO:0000313" key="9">
    <source>
        <dbReference type="RefSeq" id="XP_030077959.1"/>
    </source>
</evidence>